<evidence type="ECO:0000313" key="1">
    <source>
        <dbReference type="EMBL" id="EFC37160.1"/>
    </source>
</evidence>
<dbReference type="GeneID" id="8856717"/>
<dbReference type="AlphaFoldDB" id="D2W1C2"/>
<dbReference type="InterPro" id="IPR036465">
    <property type="entry name" value="vWFA_dom_sf"/>
</dbReference>
<proteinExistence type="predicted"/>
<dbReference type="RefSeq" id="XP_002669904.1">
    <property type="nucleotide sequence ID" value="XM_002669858.1"/>
</dbReference>
<dbReference type="VEuPathDB" id="AmoebaDB:NAEGRDRAFT_75165"/>
<dbReference type="GO" id="GO:0005737">
    <property type="term" value="C:cytoplasm"/>
    <property type="evidence" value="ECO:0007669"/>
    <property type="project" value="TreeGrafter"/>
</dbReference>
<name>D2W1C2_NAEGR</name>
<accession>D2W1C2</accession>
<dbReference type="InterPro" id="IPR039891">
    <property type="entry name" value="VWA8"/>
</dbReference>
<dbReference type="STRING" id="5762.D2W1C2"/>
<dbReference type="OrthoDB" id="5186at2759"/>
<protein>
    <submittedName>
        <fullName evidence="1">Predicted protein</fullName>
    </submittedName>
</protein>
<gene>
    <name evidence="1" type="ORF">NAEGRDRAFT_75165</name>
</gene>
<dbReference type="PANTHER" id="PTHR21610">
    <property type="entry name" value="VON WILLEBRAND FACTOR A DOMAIN-CONTAINING PROTEIN 8"/>
    <property type="match status" value="1"/>
</dbReference>
<reference evidence="1 2" key="1">
    <citation type="journal article" date="2010" name="Cell">
        <title>The genome of Naegleria gruberi illuminates early eukaryotic versatility.</title>
        <authorList>
            <person name="Fritz-Laylin L.K."/>
            <person name="Prochnik S.E."/>
            <person name="Ginger M.L."/>
            <person name="Dacks J.B."/>
            <person name="Carpenter M.L."/>
            <person name="Field M.C."/>
            <person name="Kuo A."/>
            <person name="Paredez A."/>
            <person name="Chapman J."/>
            <person name="Pham J."/>
            <person name="Shu S."/>
            <person name="Neupane R."/>
            <person name="Cipriano M."/>
            <person name="Mancuso J."/>
            <person name="Tu H."/>
            <person name="Salamov A."/>
            <person name="Lindquist E."/>
            <person name="Shapiro H."/>
            <person name="Lucas S."/>
            <person name="Grigoriev I.V."/>
            <person name="Cande W.Z."/>
            <person name="Fulton C."/>
            <person name="Rokhsar D.S."/>
            <person name="Dawson S.C."/>
        </authorList>
    </citation>
    <scope>NUCLEOTIDE SEQUENCE [LARGE SCALE GENOMIC DNA]</scope>
    <source>
        <strain evidence="1 2">NEG-M</strain>
    </source>
</reference>
<dbReference type="Proteomes" id="UP000006671">
    <property type="component" value="Unassembled WGS sequence"/>
</dbReference>
<sequence>MYYDEPDSGAFATKNPADKFTNLMEFSELRYIINLPCNKAKEIVSLEDSVHVFSTSNPFGMIHFESNACDSFKVTELYYIQSKLGPNLSFVSLKNIKVVALFSAKLARPDRFKVDTQSNFIDTDVYALIYHPKLNKKFELDFSYSQFVQNSLHKDVRSLPIQILTEFTDSHSMVGIYQSGSRTIQLIDMSSWDPSVPIKRGTPPHNSKSIHLPFNIDTVRWLSPNTFLVLEYGGVSNYWKVVELNGNSVEIKDVSDMSTISLKEYHVNSSGKENLIFAQPFIKENTPQEVYLRKIARKDDLLTIETDLSLQKGNPKIVNVQTKYLKKSNQLVLLHHDNDGLPTLDVLNFERNTYRRVTPPERKSKVAPSFDSSKSRFVDLSNGYIALLDEENKLFLFNLNVDKLAEEAISWKKFHTSGTSSDSLKIEYIQQDKEASFPKHGKIDDLPHVGGNTFAGGSGGFDTAGLAGAGGPYRLYKEGNPIVQVSDEVKNNVSKEILERARAMAEQAYKKRLQEIDMTAHEMNLYSQYKNNVSQQIDQLRKTLAGLKWRDEEEERVWIKNQTTGEIDDNKIVEGIVGEKNIYKRRANENEKRKSNLPKKKKLLHFVMDVSGSMYRFNHQDERLDKMLEIAVIIMESFKGFEDRYEYKITGHSGQTSCLELVKRGAPPKDEKERLKVLLKMHAHSQYCWSGDTTVRAIRDASKNEENDFVFVFSDANLSRYGISHQDIAVHLKKNTFIIFIASMFNEAQELKQGLPSSNSFVCLDTRELSTTFKKILSQNITMSKNK</sequence>
<dbReference type="EMBL" id="GG738921">
    <property type="protein sequence ID" value="EFC37160.1"/>
    <property type="molecule type" value="Genomic_DNA"/>
</dbReference>
<dbReference type="InParanoid" id="D2W1C2"/>
<dbReference type="KEGG" id="ngr:NAEGRDRAFT_75165"/>
<dbReference type="eggNOG" id="KOG1808">
    <property type="taxonomic scope" value="Eukaryota"/>
</dbReference>
<dbReference type="SUPFAM" id="SSF53300">
    <property type="entry name" value="vWA-like"/>
    <property type="match status" value="1"/>
</dbReference>
<organism evidence="2">
    <name type="scientific">Naegleria gruberi</name>
    <name type="common">Amoeba</name>
    <dbReference type="NCBI Taxonomy" id="5762"/>
    <lineage>
        <taxon>Eukaryota</taxon>
        <taxon>Discoba</taxon>
        <taxon>Heterolobosea</taxon>
        <taxon>Tetramitia</taxon>
        <taxon>Eutetramitia</taxon>
        <taxon>Vahlkampfiidae</taxon>
        <taxon>Naegleria</taxon>
    </lineage>
</organism>
<keyword evidence="2" id="KW-1185">Reference proteome</keyword>
<evidence type="ECO:0000313" key="2">
    <source>
        <dbReference type="Proteomes" id="UP000006671"/>
    </source>
</evidence>
<dbReference type="PANTHER" id="PTHR21610:SF9">
    <property type="entry name" value="VON WILLEBRAND FACTOR A DOMAIN-CONTAINING PROTEIN 8"/>
    <property type="match status" value="1"/>
</dbReference>